<proteinExistence type="predicted"/>
<organism evidence="3">
    <name type="scientific">Fagus sylvatica</name>
    <name type="common">Beechnut</name>
    <dbReference type="NCBI Taxonomy" id="28930"/>
    <lineage>
        <taxon>Eukaryota</taxon>
        <taxon>Viridiplantae</taxon>
        <taxon>Streptophyta</taxon>
        <taxon>Embryophyta</taxon>
        <taxon>Tracheophyta</taxon>
        <taxon>Spermatophyta</taxon>
        <taxon>Magnoliopsida</taxon>
        <taxon>eudicotyledons</taxon>
        <taxon>Gunneridae</taxon>
        <taxon>Pentapetalae</taxon>
        <taxon>rosids</taxon>
        <taxon>fabids</taxon>
        <taxon>Fagales</taxon>
        <taxon>Fagaceae</taxon>
        <taxon>Fagus</taxon>
    </lineage>
</organism>
<keyword evidence="1" id="KW-0880">Kelch repeat</keyword>
<protein>
    <recommendedName>
        <fullName evidence="4">F-box associated domain-containing protein</fullName>
    </recommendedName>
</protein>
<accession>A0A2N9FT12</accession>
<dbReference type="PANTHER" id="PTHR46122">
    <property type="entry name" value="GALACTOSE OXIDASE/KELCH REPEAT PROTEIN-RELATED"/>
    <property type="match status" value="1"/>
</dbReference>
<evidence type="ECO:0000256" key="2">
    <source>
        <dbReference type="ARBA" id="ARBA00022737"/>
    </source>
</evidence>
<name>A0A2N9FT12_FAGSY</name>
<dbReference type="AlphaFoldDB" id="A0A2N9FT12"/>
<dbReference type="PANTHER" id="PTHR46122:SF5">
    <property type="entry name" value="F-BOX DOMAIN-CONTAINING PROTEIN"/>
    <property type="match status" value="1"/>
</dbReference>
<reference evidence="3" key="1">
    <citation type="submission" date="2018-02" db="EMBL/GenBank/DDBJ databases">
        <authorList>
            <person name="Cohen D.B."/>
            <person name="Kent A.D."/>
        </authorList>
    </citation>
    <scope>NUCLEOTIDE SEQUENCE</scope>
</reference>
<dbReference type="InterPro" id="IPR052439">
    <property type="entry name" value="F-box/Kelch-repeat"/>
</dbReference>
<keyword evidence="2" id="KW-0677">Repeat</keyword>
<gene>
    <name evidence="3" type="ORF">FSB_LOCUS18102</name>
</gene>
<sequence length="218" mass="24069">MLASEETSWWACDRQFRSCRKLLILPSDVCLEVGDKESACAGTHLIVSGKEYDGVVIWRYELASDKWFKGPNMINPRCLFASATFGTCAFVAGGIGMETNLESLEKNDWDLIPNMLEDSPVSVSQSPPIVSVINNELYSLEASSNELKIYLKGSNSWKNLGPVPVKTDVTKGWGIAFKPTGDELFVIGASSNSYAGQGMTIYNCFPKPQADKLHWRTL</sequence>
<dbReference type="Gene3D" id="2.120.10.80">
    <property type="entry name" value="Kelch-type beta propeller"/>
    <property type="match status" value="1"/>
</dbReference>
<dbReference type="EMBL" id="OIVN01001129">
    <property type="protein sequence ID" value="SPC90220.1"/>
    <property type="molecule type" value="Genomic_DNA"/>
</dbReference>
<evidence type="ECO:0000256" key="1">
    <source>
        <dbReference type="ARBA" id="ARBA00022441"/>
    </source>
</evidence>
<evidence type="ECO:0008006" key="4">
    <source>
        <dbReference type="Google" id="ProtNLM"/>
    </source>
</evidence>
<dbReference type="SUPFAM" id="SSF117281">
    <property type="entry name" value="Kelch motif"/>
    <property type="match status" value="1"/>
</dbReference>
<dbReference type="GO" id="GO:0005829">
    <property type="term" value="C:cytosol"/>
    <property type="evidence" value="ECO:0007669"/>
    <property type="project" value="TreeGrafter"/>
</dbReference>
<dbReference type="InterPro" id="IPR015915">
    <property type="entry name" value="Kelch-typ_b-propeller"/>
</dbReference>
<evidence type="ECO:0000313" key="3">
    <source>
        <dbReference type="EMBL" id="SPC90220.1"/>
    </source>
</evidence>